<gene>
    <name evidence="2" type="ORF">GCM10011340_20850</name>
</gene>
<feature type="transmembrane region" description="Helical" evidence="1">
    <location>
        <begin position="12"/>
        <end position="39"/>
    </location>
</feature>
<keyword evidence="3" id="KW-1185">Reference proteome</keyword>
<sequence>MTDSGKRNYHVFFHLHTVSGIVISTALFIIFFCGAFALIKDEITAWEKGKRVFQEEALNIDYDRAIDSIKVADYDLYGRDLRILVPDAKQEIYFQLSESQDSTITFKDDQVYYFYVDAHEYTLSAYYAFYSIGELIYRLHFFSQIPYVGIYLAGFVAFFFLLAIVSGVIIHWKKIVSNFYLFRPLAKVKTVWTDAHTALGVIGLPFQFVFALTSCFLCMSIFVLAPANLMYKGNQSQMMEEVRPMMKAYTLGNPAQSIGSLNGFMEEVQNRWEGFRPVQVYIRNYGADNMIFQVDGMVMNQKKFVAHGRAVYDVASRELIAQKLPDEWNYLEGVETVVRALHFGDWGGYTLKIVYFILALITCFVIISGVLIWLTAREKKSISPSQRLFNRKVGHVFIAICMSIYPVTAFAMIVARLIPREMDASRQSILYLAFFVIGLFVVLFFRFKRNNHFTTRYSLLAGAVLGLLIPLVNGMVSGNWFWTMLAENQIEIALVDMVWISLSATALFTLSKLKKPEPLVPSHEELLAMQKEEFINELTALPKTEKTMKYKIAILWLASAIGFILHGMYGLYGVYYHESLMMEDATGEVPLAHHLWRVGLEGMAFLLSVLCLELRARWFYWTAFTWAILHGLFNVYHLATALMYEPSNLSEILALAVMVVISVFLIKAFREWNKELIVNPEE</sequence>
<feature type="transmembrane region" description="Helical" evidence="1">
    <location>
        <begin position="492"/>
        <end position="510"/>
    </location>
</feature>
<feature type="transmembrane region" description="Helical" evidence="1">
    <location>
        <begin position="353"/>
        <end position="375"/>
    </location>
</feature>
<accession>A0ABQ3I7K1</accession>
<feature type="transmembrane region" description="Helical" evidence="1">
    <location>
        <begin position="459"/>
        <end position="480"/>
    </location>
</feature>
<feature type="transmembrane region" description="Helical" evidence="1">
    <location>
        <begin position="595"/>
        <end position="612"/>
    </location>
</feature>
<keyword evidence="1" id="KW-0472">Membrane</keyword>
<dbReference type="InterPro" id="IPR005625">
    <property type="entry name" value="PepSY-ass_TM"/>
</dbReference>
<dbReference type="PANTHER" id="PTHR34219">
    <property type="entry name" value="IRON-REGULATED INNER MEMBRANE PROTEIN-RELATED"/>
    <property type="match status" value="1"/>
</dbReference>
<reference evidence="3" key="1">
    <citation type="journal article" date="2019" name="Int. J. Syst. Evol. Microbiol.">
        <title>The Global Catalogue of Microorganisms (GCM) 10K type strain sequencing project: providing services to taxonomists for standard genome sequencing and annotation.</title>
        <authorList>
            <consortium name="The Broad Institute Genomics Platform"/>
            <consortium name="The Broad Institute Genome Sequencing Center for Infectious Disease"/>
            <person name="Wu L."/>
            <person name="Ma J."/>
        </authorList>
    </citation>
    <scope>NUCLEOTIDE SEQUENCE [LARGE SCALE GENOMIC DNA]</scope>
    <source>
        <strain evidence="3">CGMCC 1.15111</strain>
    </source>
</reference>
<dbReference type="Pfam" id="PF03929">
    <property type="entry name" value="PepSY_TM"/>
    <property type="match status" value="1"/>
</dbReference>
<feature type="transmembrane region" description="Helical" evidence="1">
    <location>
        <begin position="148"/>
        <end position="172"/>
    </location>
</feature>
<dbReference type="PANTHER" id="PTHR34219:SF3">
    <property type="entry name" value="BLL7967 PROTEIN"/>
    <property type="match status" value="1"/>
</dbReference>
<feature type="transmembrane region" description="Helical" evidence="1">
    <location>
        <begin position="429"/>
        <end position="447"/>
    </location>
</feature>
<evidence type="ECO:0000256" key="1">
    <source>
        <dbReference type="SAM" id="Phobius"/>
    </source>
</evidence>
<organism evidence="2 3">
    <name type="scientific">Roseivirga thermotolerans</name>
    <dbReference type="NCBI Taxonomy" id="1758176"/>
    <lineage>
        <taxon>Bacteria</taxon>
        <taxon>Pseudomonadati</taxon>
        <taxon>Bacteroidota</taxon>
        <taxon>Cytophagia</taxon>
        <taxon>Cytophagales</taxon>
        <taxon>Roseivirgaceae</taxon>
        <taxon>Roseivirga</taxon>
    </lineage>
</organism>
<feature type="transmembrane region" description="Helical" evidence="1">
    <location>
        <begin position="553"/>
        <end position="575"/>
    </location>
</feature>
<keyword evidence="1" id="KW-0812">Transmembrane</keyword>
<feature type="transmembrane region" description="Helical" evidence="1">
    <location>
        <begin position="619"/>
        <end position="639"/>
    </location>
</feature>
<feature type="transmembrane region" description="Helical" evidence="1">
    <location>
        <begin position="396"/>
        <end position="417"/>
    </location>
</feature>
<name>A0ABQ3I7K1_9BACT</name>
<feature type="transmembrane region" description="Helical" evidence="1">
    <location>
        <begin position="651"/>
        <end position="669"/>
    </location>
</feature>
<proteinExistence type="predicted"/>
<dbReference type="Proteomes" id="UP000658258">
    <property type="component" value="Unassembled WGS sequence"/>
</dbReference>
<keyword evidence="1" id="KW-1133">Transmembrane helix</keyword>
<evidence type="ECO:0008006" key="4">
    <source>
        <dbReference type="Google" id="ProtNLM"/>
    </source>
</evidence>
<comment type="caution">
    <text evidence="2">The sequence shown here is derived from an EMBL/GenBank/DDBJ whole genome shotgun (WGS) entry which is preliminary data.</text>
</comment>
<evidence type="ECO:0000313" key="3">
    <source>
        <dbReference type="Proteomes" id="UP000658258"/>
    </source>
</evidence>
<dbReference type="EMBL" id="BNAG01000003">
    <property type="protein sequence ID" value="GHE65551.1"/>
    <property type="molecule type" value="Genomic_DNA"/>
</dbReference>
<evidence type="ECO:0000313" key="2">
    <source>
        <dbReference type="EMBL" id="GHE65551.1"/>
    </source>
</evidence>
<feature type="transmembrane region" description="Helical" evidence="1">
    <location>
        <begin position="206"/>
        <end position="227"/>
    </location>
</feature>
<protein>
    <recommendedName>
        <fullName evidence="4">PepSY domain-containing protein</fullName>
    </recommendedName>
</protein>
<dbReference type="RefSeq" id="WP_189630201.1">
    <property type="nucleotide sequence ID" value="NZ_BNAG01000003.1"/>
</dbReference>